<evidence type="ECO:0000313" key="6">
    <source>
        <dbReference type="EMBL" id="CAD7255682.1"/>
    </source>
</evidence>
<accession>A0A7R9AKD6</accession>
<dbReference type="AlphaFoldDB" id="A0A7R9AKD6"/>
<reference evidence="6" key="1">
    <citation type="submission" date="2020-11" db="EMBL/GenBank/DDBJ databases">
        <authorList>
            <person name="Tran Van P."/>
        </authorList>
    </citation>
    <scope>NUCLEOTIDE SEQUENCE</scope>
</reference>
<keyword evidence="1" id="KW-0489">Methyltransferase</keyword>
<dbReference type="EMBL" id="LR945721">
    <property type="protein sequence ID" value="CAD7255682.1"/>
    <property type="molecule type" value="Genomic_DNA"/>
</dbReference>
<evidence type="ECO:0000256" key="3">
    <source>
        <dbReference type="ARBA" id="ARBA00037932"/>
    </source>
</evidence>
<dbReference type="GO" id="GO:0032259">
    <property type="term" value="P:methylation"/>
    <property type="evidence" value="ECO:0007669"/>
    <property type="project" value="UniProtKB-KW"/>
</dbReference>
<dbReference type="OrthoDB" id="3265906at2759"/>
<dbReference type="GO" id="GO:0008276">
    <property type="term" value="F:protein methyltransferase activity"/>
    <property type="evidence" value="ECO:0007669"/>
    <property type="project" value="TreeGrafter"/>
</dbReference>
<evidence type="ECO:0000256" key="1">
    <source>
        <dbReference type="ARBA" id="ARBA00022603"/>
    </source>
</evidence>
<dbReference type="PANTHER" id="PTHR43648">
    <property type="entry name" value="ELECTRON TRANSFER FLAVOPROTEIN BETA SUBUNIT LYSINE METHYLTRANSFERASE"/>
    <property type="match status" value="1"/>
</dbReference>
<organism evidence="6">
    <name type="scientific">Darwinula stevensoni</name>
    <dbReference type="NCBI Taxonomy" id="69355"/>
    <lineage>
        <taxon>Eukaryota</taxon>
        <taxon>Metazoa</taxon>
        <taxon>Ecdysozoa</taxon>
        <taxon>Arthropoda</taxon>
        <taxon>Crustacea</taxon>
        <taxon>Oligostraca</taxon>
        <taxon>Ostracoda</taxon>
        <taxon>Podocopa</taxon>
        <taxon>Podocopida</taxon>
        <taxon>Darwinulocopina</taxon>
        <taxon>Darwinuloidea</taxon>
        <taxon>Darwinulidae</taxon>
        <taxon>Darwinula</taxon>
    </lineage>
</organism>
<evidence type="ECO:0000256" key="2">
    <source>
        <dbReference type="ARBA" id="ARBA00022679"/>
    </source>
</evidence>
<dbReference type="EMBL" id="CAJPEV010046203">
    <property type="protein sequence ID" value="CAG0910317.1"/>
    <property type="molecule type" value="Genomic_DNA"/>
</dbReference>
<keyword evidence="7" id="KW-1185">Reference proteome</keyword>
<dbReference type="InterPro" id="IPR050078">
    <property type="entry name" value="Ribosomal_L11_MeTrfase_PrmA"/>
</dbReference>
<dbReference type="Gene3D" id="3.40.50.150">
    <property type="entry name" value="Vaccinia Virus protein VP39"/>
    <property type="match status" value="1"/>
</dbReference>
<keyword evidence="2" id="KW-0808">Transferase</keyword>
<evidence type="ECO:0000256" key="4">
    <source>
        <dbReference type="ARBA" id="ARBA00041867"/>
    </source>
</evidence>
<dbReference type="Proteomes" id="UP000677054">
    <property type="component" value="Unassembled WGS sequence"/>
</dbReference>
<dbReference type="Pfam" id="PF06325">
    <property type="entry name" value="PrmA"/>
    <property type="match status" value="1"/>
</dbReference>
<sequence>MCLEWIAESATPQEGLAGERVLGKRVLDYGCGSGILAIAAAKFDASSVDAVDIDPAAVEATLYNANKNAVQLQT</sequence>
<evidence type="ECO:0000256" key="5">
    <source>
        <dbReference type="ARBA" id="ARBA00042266"/>
    </source>
</evidence>
<evidence type="ECO:0000313" key="7">
    <source>
        <dbReference type="Proteomes" id="UP000677054"/>
    </source>
</evidence>
<dbReference type="SUPFAM" id="SSF53335">
    <property type="entry name" value="S-adenosyl-L-methionine-dependent methyltransferases"/>
    <property type="match status" value="1"/>
</dbReference>
<feature type="non-terminal residue" evidence="6">
    <location>
        <position position="74"/>
    </location>
</feature>
<protein>
    <recommendedName>
        <fullName evidence="5">ETFB lysine methyltransferase</fullName>
    </recommendedName>
    <alternativeName>
        <fullName evidence="4">Protein N-lysine methyltransferase METTL20</fullName>
    </alternativeName>
</protein>
<gene>
    <name evidence="6" type="ORF">DSTB1V02_LOCUS15427</name>
</gene>
<dbReference type="InterPro" id="IPR029063">
    <property type="entry name" value="SAM-dependent_MTases_sf"/>
</dbReference>
<name>A0A7R9AKD6_9CRUS</name>
<dbReference type="CDD" id="cd02440">
    <property type="entry name" value="AdoMet_MTases"/>
    <property type="match status" value="1"/>
</dbReference>
<comment type="similarity">
    <text evidence="3">Belongs to the methyltransferase superfamily. ETFBKMT family.</text>
</comment>
<proteinExistence type="inferred from homology"/>
<dbReference type="PANTHER" id="PTHR43648:SF1">
    <property type="entry name" value="ELECTRON TRANSFER FLAVOPROTEIN BETA SUBUNIT LYSINE METHYLTRANSFERASE"/>
    <property type="match status" value="1"/>
</dbReference>